<feature type="domain" description="DUF6705" evidence="2">
    <location>
        <begin position="3"/>
        <end position="189"/>
    </location>
</feature>
<protein>
    <recommendedName>
        <fullName evidence="2">DUF6705 domain-containing protein</fullName>
    </recommendedName>
</protein>
<dbReference type="RefSeq" id="WP_089694795.1">
    <property type="nucleotide sequence ID" value="NZ_FNWQ01000006.1"/>
</dbReference>
<proteinExistence type="predicted"/>
<dbReference type="AlphaFoldDB" id="A0A1H6I068"/>
<dbReference type="OrthoDB" id="1452870at2"/>
<sequence length="189" mass="21959">MNKLLLIFAFFYVTSCHAQEYPLKTDYTEIPNYSYLKDTNNELDSFIGVWQGNYNNNTITLYITEEIHKLFDENQHKYYKDILSIKYIVKNSAGSIIQNTQNMTIQPNQLRHTIYSQWAEGSGDTMLFYYGGTNCGVGWGSIKAKKIRSSQISWEYRPNDIILDDSKCPPGTDINIYLPETKDLIFTKQ</sequence>
<organism evidence="3 4">
    <name type="scientific">Chryseobacterium culicis</name>
    <dbReference type="NCBI Taxonomy" id="680127"/>
    <lineage>
        <taxon>Bacteria</taxon>
        <taxon>Pseudomonadati</taxon>
        <taxon>Bacteroidota</taxon>
        <taxon>Flavobacteriia</taxon>
        <taxon>Flavobacteriales</taxon>
        <taxon>Weeksellaceae</taxon>
        <taxon>Chryseobacterium group</taxon>
        <taxon>Chryseobacterium</taxon>
    </lineage>
</organism>
<gene>
    <name evidence="3" type="ORF">SAMN05421593_3903</name>
</gene>
<feature type="chain" id="PRO_5011599136" description="DUF6705 domain-containing protein" evidence="1">
    <location>
        <begin position="19"/>
        <end position="189"/>
    </location>
</feature>
<feature type="signal peptide" evidence="1">
    <location>
        <begin position="1"/>
        <end position="18"/>
    </location>
</feature>
<evidence type="ECO:0000256" key="1">
    <source>
        <dbReference type="SAM" id="SignalP"/>
    </source>
</evidence>
<dbReference type="Pfam" id="PF20448">
    <property type="entry name" value="DUF6705"/>
    <property type="match status" value="1"/>
</dbReference>
<evidence type="ECO:0000259" key="2">
    <source>
        <dbReference type="Pfam" id="PF20448"/>
    </source>
</evidence>
<evidence type="ECO:0000313" key="4">
    <source>
        <dbReference type="Proteomes" id="UP000198561"/>
    </source>
</evidence>
<evidence type="ECO:0000313" key="3">
    <source>
        <dbReference type="EMBL" id="SEH42036.1"/>
    </source>
</evidence>
<keyword evidence="1" id="KW-0732">Signal</keyword>
<dbReference type="InterPro" id="IPR046551">
    <property type="entry name" value="DUF6705"/>
</dbReference>
<dbReference type="Proteomes" id="UP000198561">
    <property type="component" value="Unassembled WGS sequence"/>
</dbReference>
<accession>A0A1H6I068</accession>
<dbReference type="EMBL" id="FNWQ01000006">
    <property type="protein sequence ID" value="SEH42036.1"/>
    <property type="molecule type" value="Genomic_DNA"/>
</dbReference>
<reference evidence="3 4" key="1">
    <citation type="submission" date="2016-10" db="EMBL/GenBank/DDBJ databases">
        <authorList>
            <person name="de Groot N.N."/>
        </authorList>
    </citation>
    <scope>NUCLEOTIDE SEQUENCE [LARGE SCALE GENOMIC DNA]</scope>
    <source>
        <strain evidence="3 4">DSM 23031</strain>
    </source>
</reference>
<name>A0A1H6I068_CHRCI</name>